<evidence type="ECO:0000313" key="3">
    <source>
        <dbReference type="Proteomes" id="UP000009096"/>
    </source>
</evidence>
<dbReference type="EMBL" id="CM000585">
    <property type="protein sequence ID" value="EWG47276.1"/>
    <property type="molecule type" value="Genomic_DNA"/>
</dbReference>
<dbReference type="VEuPathDB" id="FungiDB:FVEG_16096"/>
<evidence type="ECO:0000256" key="1">
    <source>
        <dbReference type="SAM" id="MobiDB-lite"/>
    </source>
</evidence>
<evidence type="ECO:0000313" key="2">
    <source>
        <dbReference type="EMBL" id="EWG47276.1"/>
    </source>
</evidence>
<feature type="compositionally biased region" description="Basic residues" evidence="1">
    <location>
        <begin position="1"/>
        <end position="10"/>
    </location>
</feature>
<dbReference type="RefSeq" id="XP_018753467.1">
    <property type="nucleotide sequence ID" value="XM_018905338.1"/>
</dbReference>
<organism evidence="2 3">
    <name type="scientific">Gibberella moniliformis (strain M3125 / FGSC 7600)</name>
    <name type="common">Maize ear and stalk rot fungus</name>
    <name type="synonym">Fusarium verticillioides</name>
    <dbReference type="NCBI Taxonomy" id="334819"/>
    <lineage>
        <taxon>Eukaryota</taxon>
        <taxon>Fungi</taxon>
        <taxon>Dikarya</taxon>
        <taxon>Ascomycota</taxon>
        <taxon>Pezizomycotina</taxon>
        <taxon>Sordariomycetes</taxon>
        <taxon>Hypocreomycetidae</taxon>
        <taxon>Hypocreales</taxon>
        <taxon>Nectriaceae</taxon>
        <taxon>Fusarium</taxon>
        <taxon>Fusarium fujikuroi species complex</taxon>
    </lineage>
</organism>
<dbReference type="KEGG" id="fvr:FVEG_16096"/>
<sequence length="156" mass="17272">MLTTKLHKVPVSHGKGPCKETKGREDAPEIAIQNSWIPTRSTAKRQQRSSGHKHHETQLYSIVLSAADFSLSSPTRQFTHSNNALFLGTLNASSEPNPTVQAHHARTGFSLSLSVRVSPQKELGVHHLFCTEYHSFKLDLKILEPARKTSVAALKN</sequence>
<dbReference type="GeneID" id="30072972"/>
<dbReference type="Proteomes" id="UP000009096">
    <property type="component" value="Chromosome 8"/>
</dbReference>
<keyword evidence="3" id="KW-1185">Reference proteome</keyword>
<gene>
    <name evidence="2" type="ORF">FVEG_16096</name>
</gene>
<accession>W7M8E4</accession>
<feature type="compositionally biased region" description="Basic residues" evidence="1">
    <location>
        <begin position="42"/>
        <end position="54"/>
    </location>
</feature>
<proteinExistence type="predicted"/>
<dbReference type="EMBL" id="DS022250">
    <property type="protein sequence ID" value="EWG47276.1"/>
    <property type="molecule type" value="Genomic_DNA"/>
</dbReference>
<feature type="region of interest" description="Disordered" evidence="1">
    <location>
        <begin position="35"/>
        <end position="54"/>
    </location>
</feature>
<reference evidence="2 3" key="1">
    <citation type="journal article" date="2010" name="Nature">
        <title>Comparative genomics reveals mobile pathogenicity chromosomes in Fusarium.</title>
        <authorList>
            <person name="Ma L.J."/>
            <person name="van der Does H.C."/>
            <person name="Borkovich K.A."/>
            <person name="Coleman J.J."/>
            <person name="Daboussi M.J."/>
            <person name="Di Pietro A."/>
            <person name="Dufresne M."/>
            <person name="Freitag M."/>
            <person name="Grabherr M."/>
            <person name="Henrissat B."/>
            <person name="Houterman P.M."/>
            <person name="Kang S."/>
            <person name="Shim W.B."/>
            <person name="Woloshuk C."/>
            <person name="Xie X."/>
            <person name="Xu J.R."/>
            <person name="Antoniw J."/>
            <person name="Baker S.E."/>
            <person name="Bluhm B.H."/>
            <person name="Breakspear A."/>
            <person name="Brown D.W."/>
            <person name="Butchko R.A."/>
            <person name="Chapman S."/>
            <person name="Coulson R."/>
            <person name="Coutinho P.M."/>
            <person name="Danchin E.G."/>
            <person name="Diener A."/>
            <person name="Gale L.R."/>
            <person name="Gardiner D.M."/>
            <person name="Goff S."/>
            <person name="Hammond-Kosack K.E."/>
            <person name="Hilburn K."/>
            <person name="Hua-Van A."/>
            <person name="Jonkers W."/>
            <person name="Kazan K."/>
            <person name="Kodira C.D."/>
            <person name="Koehrsen M."/>
            <person name="Kumar L."/>
            <person name="Lee Y.H."/>
            <person name="Li L."/>
            <person name="Manners J.M."/>
            <person name="Miranda-Saavedra D."/>
            <person name="Mukherjee M."/>
            <person name="Park G."/>
            <person name="Park J."/>
            <person name="Park S.Y."/>
            <person name="Proctor R.H."/>
            <person name="Regev A."/>
            <person name="Ruiz-Roldan M.C."/>
            <person name="Sain D."/>
            <person name="Sakthikumar S."/>
            <person name="Sykes S."/>
            <person name="Schwartz D.C."/>
            <person name="Turgeon B.G."/>
            <person name="Wapinski I."/>
            <person name="Yoder O."/>
            <person name="Young S."/>
            <person name="Zeng Q."/>
            <person name="Zhou S."/>
            <person name="Galagan J."/>
            <person name="Cuomo C.A."/>
            <person name="Kistler H.C."/>
            <person name="Rep M."/>
        </authorList>
    </citation>
    <scope>NUCLEOTIDE SEQUENCE [LARGE SCALE GENOMIC DNA]</scope>
    <source>
        <strain evidence="3">M3125 / FGSC 7600</strain>
    </source>
</reference>
<feature type="region of interest" description="Disordered" evidence="1">
    <location>
        <begin position="1"/>
        <end position="25"/>
    </location>
</feature>
<dbReference type="AlphaFoldDB" id="W7M8E4"/>
<protein>
    <submittedName>
        <fullName evidence="2">Uncharacterized protein</fullName>
    </submittedName>
</protein>
<name>W7M8E4_GIBM7</name>